<dbReference type="AlphaFoldDB" id="A0A0U5GIP1"/>
<dbReference type="PANTHER" id="PTHR24198">
    <property type="entry name" value="ANKYRIN REPEAT AND PROTEIN KINASE DOMAIN-CONTAINING PROTEIN"/>
    <property type="match status" value="1"/>
</dbReference>
<name>A0A0U5GIP1_ASPCI</name>
<dbReference type="EMBL" id="CDMC01000002">
    <property type="protein sequence ID" value="CEN59258.1"/>
    <property type="molecule type" value="Genomic_DNA"/>
</dbReference>
<sequence length="618" mass="67201">MTPTSRLNVRRDTPIARAAASGDIEQVKSVLEATSRPDRQSITNKALLFAAEAGHEELVKYLLRKGASAGPYLDTTPTPLHLAVRHHHHSIAALLLSRQRRQQRWHIPFPFQFPSTRRRPRPAPAVWTTALHTAAEVNDPAMAALLLDAGAPIDQTLPVACEPCGWKYRSTCEAHCGHTAIAIAAQHGSTETLRTLAERGAGPRAHFRNGHRGSPLLHLAAAGGHDGTIAALLVEEQRGGWEWRGAGVLATDDVGKMAVRVAVENGREATVRLLLERMGRRVFLEARGTGVGDRLPSEGSWNGWGALIEAAVQVGAVGIVKLLLGYPARAKYSFNIRQALEAAVRRGDGPSLRCLLTYYGIPFQGGGESDDADADVPRCTEIHPDASEAQMEALRARIMQDACYAAGRADDRQALAMLLPPDDSSLRAAGLLGALLGAICSNKLALVKSLLGEGATAMVSGVTNDQAWHCYRDERHTRYQPLHAATYYDRPAICRLLLKHNPDIISSLGYQGETALHIAAERSQHDIAKILIEQGADVNAKDKDGKTPLHRVHWNVEMAKLLLDSGADVEGGTTVADRTPCVIAGDREDRQVMELLIEHGAKHAEKARRVYEEHRWST</sequence>
<keyword evidence="1" id="KW-0677">Repeat</keyword>
<proteinExistence type="predicted"/>
<dbReference type="OMA" id="DERHTRY"/>
<dbReference type="Proteomes" id="UP000054771">
    <property type="component" value="Unassembled WGS sequence"/>
</dbReference>
<reference evidence="5" key="1">
    <citation type="journal article" date="2016" name="Genome Announc.">
        <title>Draft genome sequences of fungus Aspergillus calidoustus.</title>
        <authorList>
            <person name="Horn F."/>
            <person name="Linde J."/>
            <person name="Mattern D.J."/>
            <person name="Walther G."/>
            <person name="Guthke R."/>
            <person name="Scherlach K."/>
            <person name="Martin K."/>
            <person name="Brakhage A.A."/>
            <person name="Petzke L."/>
            <person name="Valiante V."/>
        </authorList>
    </citation>
    <scope>NUCLEOTIDE SEQUENCE [LARGE SCALE GENOMIC DNA]</scope>
    <source>
        <strain evidence="5">SF006504</strain>
    </source>
</reference>
<dbReference type="Pfam" id="PF12796">
    <property type="entry name" value="Ank_2"/>
    <property type="match status" value="3"/>
</dbReference>
<dbReference type="InterPro" id="IPR036770">
    <property type="entry name" value="Ankyrin_rpt-contain_sf"/>
</dbReference>
<dbReference type="SMART" id="SM00248">
    <property type="entry name" value="ANK"/>
    <property type="match status" value="12"/>
</dbReference>
<feature type="repeat" description="ANK" evidence="3">
    <location>
        <begin position="511"/>
        <end position="543"/>
    </location>
</feature>
<dbReference type="Pfam" id="PF00023">
    <property type="entry name" value="Ank"/>
    <property type="match status" value="1"/>
</dbReference>
<keyword evidence="2 3" id="KW-0040">ANK repeat</keyword>
<evidence type="ECO:0000256" key="3">
    <source>
        <dbReference type="PROSITE-ProRule" id="PRU00023"/>
    </source>
</evidence>
<accession>A0A0U5GIP1</accession>
<protein>
    <submittedName>
        <fullName evidence="4">Uncharacterized protein</fullName>
    </submittedName>
</protein>
<evidence type="ECO:0000256" key="2">
    <source>
        <dbReference type="ARBA" id="ARBA00023043"/>
    </source>
</evidence>
<evidence type="ECO:0000313" key="4">
    <source>
        <dbReference type="EMBL" id="CEN59258.1"/>
    </source>
</evidence>
<evidence type="ECO:0000256" key="1">
    <source>
        <dbReference type="ARBA" id="ARBA00022737"/>
    </source>
</evidence>
<dbReference type="InterPro" id="IPR002110">
    <property type="entry name" value="Ankyrin_rpt"/>
</dbReference>
<dbReference type="OrthoDB" id="366390at2759"/>
<dbReference type="PRINTS" id="PR01415">
    <property type="entry name" value="ANKYRIN"/>
</dbReference>
<dbReference type="STRING" id="454130.A0A0U5GIP1"/>
<organism evidence="4 5">
    <name type="scientific">Aspergillus calidoustus</name>
    <dbReference type="NCBI Taxonomy" id="454130"/>
    <lineage>
        <taxon>Eukaryota</taxon>
        <taxon>Fungi</taxon>
        <taxon>Dikarya</taxon>
        <taxon>Ascomycota</taxon>
        <taxon>Pezizomycotina</taxon>
        <taxon>Eurotiomycetes</taxon>
        <taxon>Eurotiomycetidae</taxon>
        <taxon>Eurotiales</taxon>
        <taxon>Aspergillaceae</taxon>
        <taxon>Aspergillus</taxon>
        <taxon>Aspergillus subgen. Nidulantes</taxon>
    </lineage>
</organism>
<dbReference type="PANTHER" id="PTHR24198:SF165">
    <property type="entry name" value="ANKYRIN REPEAT-CONTAINING PROTEIN-RELATED"/>
    <property type="match status" value="1"/>
</dbReference>
<gene>
    <name evidence="4" type="ORF">ASPCAL01710</name>
</gene>
<dbReference type="PROSITE" id="PS50088">
    <property type="entry name" value="ANK_REPEAT"/>
    <property type="match status" value="1"/>
</dbReference>
<dbReference type="Gene3D" id="1.25.40.20">
    <property type="entry name" value="Ankyrin repeat-containing domain"/>
    <property type="match status" value="4"/>
</dbReference>
<dbReference type="PROSITE" id="PS50297">
    <property type="entry name" value="ANK_REP_REGION"/>
    <property type="match status" value="1"/>
</dbReference>
<keyword evidence="5" id="KW-1185">Reference proteome</keyword>
<dbReference type="SUPFAM" id="SSF48403">
    <property type="entry name" value="Ankyrin repeat"/>
    <property type="match status" value="2"/>
</dbReference>
<evidence type="ECO:0000313" key="5">
    <source>
        <dbReference type="Proteomes" id="UP000054771"/>
    </source>
</evidence>